<evidence type="ECO:0000259" key="4">
    <source>
        <dbReference type="PROSITE" id="PS50800"/>
    </source>
</evidence>
<feature type="region of interest" description="Disordered" evidence="3">
    <location>
        <begin position="369"/>
        <end position="440"/>
    </location>
</feature>
<name>A0A9N9LXL1_9HELO</name>
<feature type="compositionally biased region" description="Pro residues" evidence="3">
    <location>
        <begin position="123"/>
        <end position="160"/>
    </location>
</feature>
<dbReference type="PROSITE" id="PS50800">
    <property type="entry name" value="SAP"/>
    <property type="match status" value="1"/>
</dbReference>
<dbReference type="Gene3D" id="1.10.720.30">
    <property type="entry name" value="SAP domain"/>
    <property type="match status" value="2"/>
</dbReference>
<evidence type="ECO:0000256" key="2">
    <source>
        <dbReference type="ARBA" id="ARBA00046328"/>
    </source>
</evidence>
<proteinExistence type="inferred from homology"/>
<dbReference type="InterPro" id="IPR052240">
    <property type="entry name" value="SAP_domain_ribonucleoprotein"/>
</dbReference>
<feature type="compositionally biased region" description="Polar residues" evidence="3">
    <location>
        <begin position="189"/>
        <end position="198"/>
    </location>
</feature>
<keyword evidence="6" id="KW-1185">Reference proteome</keyword>
<dbReference type="PANTHER" id="PTHR46551:SF1">
    <property type="entry name" value="SAP DOMAIN-CONTAINING RIBONUCLEOPROTEIN"/>
    <property type="match status" value="1"/>
</dbReference>
<feature type="compositionally biased region" description="Gly residues" evidence="3">
    <location>
        <begin position="429"/>
        <end position="440"/>
    </location>
</feature>
<dbReference type="Pfam" id="PF02037">
    <property type="entry name" value="SAP"/>
    <property type="match status" value="2"/>
</dbReference>
<protein>
    <recommendedName>
        <fullName evidence="4">SAP domain-containing protein</fullName>
    </recommendedName>
</protein>
<evidence type="ECO:0000256" key="3">
    <source>
        <dbReference type="SAM" id="MobiDB-lite"/>
    </source>
</evidence>
<feature type="compositionally biased region" description="Low complexity" evidence="3">
    <location>
        <begin position="169"/>
        <end position="183"/>
    </location>
</feature>
<dbReference type="InterPro" id="IPR003034">
    <property type="entry name" value="SAP_dom"/>
</dbReference>
<dbReference type="SMART" id="SM00513">
    <property type="entry name" value="SAP"/>
    <property type="match status" value="3"/>
</dbReference>
<feature type="compositionally biased region" description="Pro residues" evidence="3">
    <location>
        <begin position="202"/>
        <end position="213"/>
    </location>
</feature>
<dbReference type="SUPFAM" id="SSF68906">
    <property type="entry name" value="SAP domain"/>
    <property type="match status" value="1"/>
</dbReference>
<evidence type="ECO:0000313" key="5">
    <source>
        <dbReference type="EMBL" id="CAG8979326.1"/>
    </source>
</evidence>
<dbReference type="GO" id="GO:0016973">
    <property type="term" value="P:poly(A)+ mRNA export from nucleus"/>
    <property type="evidence" value="ECO:0007669"/>
    <property type="project" value="TreeGrafter"/>
</dbReference>
<feature type="domain" description="SAP" evidence="4">
    <location>
        <begin position="12"/>
        <end position="46"/>
    </location>
</feature>
<keyword evidence="1" id="KW-0597">Phosphoprotein</keyword>
<dbReference type="EMBL" id="CAJVRM010000307">
    <property type="protein sequence ID" value="CAG8979326.1"/>
    <property type="molecule type" value="Genomic_DNA"/>
</dbReference>
<dbReference type="OrthoDB" id="5837849at2759"/>
<comment type="caution">
    <text evidence="5">The sequence shown here is derived from an EMBL/GenBank/DDBJ whole genome shotgun (WGS) entry which is preliminary data.</text>
</comment>
<dbReference type="PANTHER" id="PTHR46551">
    <property type="entry name" value="SAP DOMAIN-CONTAINING RIBONUCLEOPROTEIN"/>
    <property type="match status" value="1"/>
</dbReference>
<dbReference type="InterPro" id="IPR036361">
    <property type="entry name" value="SAP_dom_sf"/>
</dbReference>
<sequence>MADPGGQGGMVFDSLSVANLRQECEDRGLDSWANKEELLTRLDAYYDLKAECRKRGITTGGTKPVLIARLDEYEWQRRHSPETRAADLKGECKKFGLKGYSSLRKEELIQRLDEYYKYRRPGHIPPPAPNPFPVNVPPSPIQNQPSGPPPEIVLPVPAPNPNQRRRRPLSLPLPAATSLSSPNQRRTQRSSSLLNPNQALRPPSPRRAPPYPPRPEDDLYLDPIPGHALHFAQNVASTSRKRPRSSTGNNGDRDAPSSSKYVKLPNEGRVAAKPQQPRPPGGPSTYRRGASAPPTEVYVDRKNRFIVRATRLILDSTRNKKEKREIKSAFVDRDFKSKEYDGNVVAQYAPLGSEAGPSDDWMTVEDWVEFEKDTEAGEAEGGGAGAAQRSGWEGVKDRAEDGSSSDSSEESDPVSREFNPYEGKPGYDVFGGGGEGTIEE</sequence>
<organism evidence="5 6">
    <name type="scientific">Hymenoscyphus albidus</name>
    <dbReference type="NCBI Taxonomy" id="595503"/>
    <lineage>
        <taxon>Eukaryota</taxon>
        <taxon>Fungi</taxon>
        <taxon>Dikarya</taxon>
        <taxon>Ascomycota</taxon>
        <taxon>Pezizomycotina</taxon>
        <taxon>Leotiomycetes</taxon>
        <taxon>Helotiales</taxon>
        <taxon>Helotiaceae</taxon>
        <taxon>Hymenoscyphus</taxon>
    </lineage>
</organism>
<feature type="region of interest" description="Disordered" evidence="3">
    <location>
        <begin position="120"/>
        <end position="297"/>
    </location>
</feature>
<gene>
    <name evidence="5" type="ORF">HYALB_00002450</name>
</gene>
<feature type="compositionally biased region" description="Polar residues" evidence="3">
    <location>
        <begin position="245"/>
        <end position="260"/>
    </location>
</feature>
<dbReference type="AlphaFoldDB" id="A0A9N9LXL1"/>
<reference evidence="5" key="1">
    <citation type="submission" date="2021-07" db="EMBL/GenBank/DDBJ databases">
        <authorList>
            <person name="Durling M."/>
        </authorList>
    </citation>
    <scope>NUCLEOTIDE SEQUENCE</scope>
</reference>
<dbReference type="Proteomes" id="UP000701801">
    <property type="component" value="Unassembled WGS sequence"/>
</dbReference>
<comment type="similarity">
    <text evidence="2">Belongs to the SAP domain-containing ribonucleoprotein family.</text>
</comment>
<accession>A0A9N9LXL1</accession>
<evidence type="ECO:0000313" key="6">
    <source>
        <dbReference type="Proteomes" id="UP000701801"/>
    </source>
</evidence>
<dbReference type="GO" id="GO:0005634">
    <property type="term" value="C:nucleus"/>
    <property type="evidence" value="ECO:0007669"/>
    <property type="project" value="TreeGrafter"/>
</dbReference>
<evidence type="ECO:0000256" key="1">
    <source>
        <dbReference type="ARBA" id="ARBA00022553"/>
    </source>
</evidence>